<protein>
    <submittedName>
        <fullName evidence="2">Uncharacterized protein</fullName>
    </submittedName>
</protein>
<feature type="region of interest" description="Disordered" evidence="1">
    <location>
        <begin position="35"/>
        <end position="55"/>
    </location>
</feature>
<gene>
    <name evidence="2" type="ORF">Q3M24_06070</name>
</gene>
<dbReference type="EMBL" id="CP159373">
    <property type="protein sequence ID" value="XCN74312.1"/>
    <property type="molecule type" value="Genomic_DNA"/>
</dbReference>
<evidence type="ECO:0000256" key="1">
    <source>
        <dbReference type="SAM" id="MobiDB-lite"/>
    </source>
</evidence>
<reference evidence="2" key="2">
    <citation type="submission" date="2024-06" db="EMBL/GenBank/DDBJ databases">
        <authorList>
            <person name="Plum-Jensen L.E."/>
            <person name="Schramm A."/>
            <person name="Marshall I.P.G."/>
        </authorList>
    </citation>
    <scope>NUCLEOTIDE SEQUENCE</scope>
    <source>
        <strain evidence="2">Rat1</strain>
    </source>
</reference>
<dbReference type="KEGG" id="eaj:Q3M24_06070"/>
<reference evidence="2" key="1">
    <citation type="journal article" date="2024" name="Syst. Appl. Microbiol.">
        <title>First single-strain enrichments of Electrothrix cable bacteria, description of E. aestuarii sp. nov. and E. rattekaaiensis sp. nov., and proposal of a cable bacteria taxonomy following the rules of the SeqCode.</title>
        <authorList>
            <person name="Plum-Jensen L.E."/>
            <person name="Schramm A."/>
            <person name="Marshall I.P.G."/>
        </authorList>
    </citation>
    <scope>NUCLEOTIDE SEQUENCE</scope>
    <source>
        <strain evidence="2">Rat1</strain>
    </source>
</reference>
<accession>A0AAU8LZI5</accession>
<proteinExistence type="predicted"/>
<organism evidence="2">
    <name type="scientific">Candidatus Electrothrix aestuarii</name>
    <dbReference type="NCBI Taxonomy" id="3062594"/>
    <lineage>
        <taxon>Bacteria</taxon>
        <taxon>Pseudomonadati</taxon>
        <taxon>Thermodesulfobacteriota</taxon>
        <taxon>Desulfobulbia</taxon>
        <taxon>Desulfobulbales</taxon>
        <taxon>Desulfobulbaceae</taxon>
        <taxon>Candidatus Electrothrix</taxon>
    </lineage>
</organism>
<sequence length="55" mass="6173">MSRDNRKKELTDLLNEVDALKEQLDAVRPPLQAEKSFRPLIPNTPMKATGSKAIP</sequence>
<name>A0AAU8LZI5_9BACT</name>
<dbReference type="AlphaFoldDB" id="A0AAU8LZI5"/>
<evidence type="ECO:0000313" key="2">
    <source>
        <dbReference type="EMBL" id="XCN74312.1"/>
    </source>
</evidence>